<reference evidence="1 2" key="1">
    <citation type="submission" date="2017-05" db="EMBL/GenBank/DDBJ databases">
        <title>Genome sequence of Acetobacter pasteurianus subsp. pasteurianus strain SRCM101342.</title>
        <authorList>
            <person name="Cho S.H."/>
        </authorList>
    </citation>
    <scope>NUCLEOTIDE SEQUENCE [LARGE SCALE GENOMIC DNA]</scope>
    <source>
        <strain evidence="1 2">SRCM101342</strain>
        <plasmid evidence="2">pap1342-5</plasmid>
    </source>
</reference>
<geneLocation type="plasmid" evidence="2">
    <name>pap1342-5</name>
</geneLocation>
<dbReference type="AlphaFoldDB" id="A0A1Y0Y2P5"/>
<evidence type="ECO:0000313" key="2">
    <source>
        <dbReference type="Proteomes" id="UP000196205"/>
    </source>
</evidence>
<organism evidence="1 2">
    <name type="scientific">Acetobacter pasteurianus subsp. pasteurianus</name>
    <dbReference type="NCBI Taxonomy" id="481145"/>
    <lineage>
        <taxon>Bacteria</taxon>
        <taxon>Pseudomonadati</taxon>
        <taxon>Pseudomonadota</taxon>
        <taxon>Alphaproteobacteria</taxon>
        <taxon>Acetobacterales</taxon>
        <taxon>Acetobacteraceae</taxon>
        <taxon>Acetobacter</taxon>
    </lineage>
</organism>
<gene>
    <name evidence="1" type="ORF">S1001342_03188</name>
</gene>
<evidence type="ECO:0000313" key="1">
    <source>
        <dbReference type="EMBL" id="ARW49478.1"/>
    </source>
</evidence>
<dbReference type="Proteomes" id="UP000196205">
    <property type="component" value="Plasmid pAP1342-5"/>
</dbReference>
<proteinExistence type="predicted"/>
<protein>
    <submittedName>
        <fullName evidence="1">Uncharacterized protein</fullName>
    </submittedName>
</protein>
<keyword evidence="1" id="KW-0614">Plasmid</keyword>
<accession>A0A1Y0Y2P5</accession>
<sequence>MKYITSIKDNGYLSYEIVDSSFSDDECCICYHKESGVTQYSKNHKRHRVDGPAIFSDDDDLCLFFIEDHNITAEVTRLMQKGILGSDWRKWNKKDILYFKMKFV</sequence>
<name>A0A1Y0Y2P5_ACEPA</name>
<dbReference type="EMBL" id="CP021514">
    <property type="protein sequence ID" value="ARW49478.1"/>
    <property type="molecule type" value="Genomic_DNA"/>
</dbReference>